<comment type="caution">
    <text evidence="1">The sequence shown here is derived from an EMBL/GenBank/DDBJ whole genome shotgun (WGS) entry which is preliminary data.</text>
</comment>
<evidence type="ECO:0000313" key="1">
    <source>
        <dbReference type="EMBL" id="GMQ62410.1"/>
    </source>
</evidence>
<keyword evidence="2" id="KW-1185">Reference proteome</keyword>
<reference evidence="1" key="1">
    <citation type="submission" date="2023-09" db="EMBL/GenBank/DDBJ databases">
        <title>Vallitalea sediminicola and Vallitalea maricola sp. nov., anaerobic bacteria isolated from marine sediment.</title>
        <authorList>
            <person name="Hirano S."/>
            <person name="Maeda A."/>
            <person name="Terahara T."/>
            <person name="Mori K."/>
            <person name="Hamada M."/>
            <person name="Matsumoto R."/>
            <person name="Kobayashi T."/>
        </authorList>
    </citation>
    <scope>NUCLEOTIDE SEQUENCE</scope>
    <source>
        <strain evidence="1">AN17-2</strain>
    </source>
</reference>
<accession>A0ACB5UII3</accession>
<dbReference type="Proteomes" id="UP001374599">
    <property type="component" value="Unassembled WGS sequence"/>
</dbReference>
<protein>
    <submittedName>
        <fullName evidence="1">Insulinase family protein</fullName>
    </submittedName>
</protein>
<gene>
    <name evidence="1" type="ORF">AN2V17_16420</name>
</gene>
<proteinExistence type="predicted"/>
<evidence type="ECO:0000313" key="2">
    <source>
        <dbReference type="Proteomes" id="UP001374599"/>
    </source>
</evidence>
<dbReference type="EMBL" id="BTPU01000025">
    <property type="protein sequence ID" value="GMQ62410.1"/>
    <property type="molecule type" value="Genomic_DNA"/>
</dbReference>
<organism evidence="1 2">
    <name type="scientific">Vallitalea maricola</name>
    <dbReference type="NCBI Taxonomy" id="3074433"/>
    <lineage>
        <taxon>Bacteria</taxon>
        <taxon>Bacillati</taxon>
        <taxon>Bacillota</taxon>
        <taxon>Clostridia</taxon>
        <taxon>Lachnospirales</taxon>
        <taxon>Vallitaleaceae</taxon>
        <taxon>Vallitalea</taxon>
    </lineage>
</organism>
<sequence>MEKITKLLVIPLIVIFIAGWIWYLLDSGKGINQNESVSKLGTLSGFKVIDTEEIKELNGTAITYEHIKSGGKLIYIKNEDKERFFSINVKALPTDNTGIHHVIEHCVAKGGSLHYPIKNPLSEIKKNSMSQSIIAATNLDYVTYSASSYIEKDIYNIMDVMMDIIFFSNLTKEPRLFQAERGIYELNSQEEDVVFNGRVYSEMKGLQDVDIFLNRAINKSLFPDTAYRFEVGGIPEDIQVLTREQMINTYKSHYKPSNCYTIIYGKLDINHVLKLIDEKFYCHFSKNNEQIHDIAINQEAFRKPVDYIESYGILEEDKKLTYLTYNYVVSNILDSETIIGFRILDEILSEKITQLNTKLKDNGLGAMIETRLNISGFQPVYTIKVYDTGEENKARIQEYIDRAFSDIYEERLDKKIIQQTINKWKKRDNYKMLSSINMINYNNIICQSWLHGGDPFLYIREYEYLESIEKKVEQGYFENLIKKYIMDNQHRSIVTLKPIVGLVEKQIEKERKKLANYKSSLTPQHLQALIKQTKTLNEWKNKRNTKEELAFIPSLTLDDIKIEMDEIPTQVKELENTTVLYHPIKVDKIAEMSLYFDTQNVPWDKIGYVKLLCDLLGKLETEKYSDEKIKKHTKNYSWIAVPRYYRMSDSNLYRLKVQVHLTTDEVKKDMFELAAEILSNTIFSNRESIKDIIVNQKMEYEMSFKEYDYGSTLAYNQVASYGEYISKIWGVSYYEFLKKLEQNFDENFLDIQENLKNINQKVFNQNNMTISFVGNKNEYGQFAKSISGLIKNINHTCYSVENHLYKSDSINKGIIIPMDTYYIVKGGDFTEDGYVFNPKMKVLENILNKEYMKKIANEGGAYGASISINRDGQIIFNVDRGSNIKEAMKAIDEVTLFIEKFRATDKEMEKYIINTVPHILLRDQFKSHIFKYTNADEMYFSNYFIKDFINECKEIMDTTDEDIRNFAEMIKGVLQQNHFCVVGGEKHIIENKENFYAIVYFNQR</sequence>
<name>A0ACB5UII3_9FIRM</name>